<gene>
    <name evidence="2" type="ORF">CQW23_03169</name>
</gene>
<proteinExistence type="predicted"/>
<reference evidence="3" key="2">
    <citation type="journal article" date="2017" name="J. Anim. Genet.">
        <title>Multiple reference genome sequences of hot pepper reveal the massive evolution of plant disease resistance genes by retroduplication.</title>
        <authorList>
            <person name="Kim S."/>
            <person name="Park J."/>
            <person name="Yeom S.-I."/>
            <person name="Kim Y.-M."/>
            <person name="Seo E."/>
            <person name="Kim K.-T."/>
            <person name="Kim M.-S."/>
            <person name="Lee J.M."/>
            <person name="Cheong K."/>
            <person name="Shin H.-S."/>
            <person name="Kim S.-B."/>
            <person name="Han K."/>
            <person name="Lee J."/>
            <person name="Park M."/>
            <person name="Lee H.-A."/>
            <person name="Lee H.-Y."/>
            <person name="Lee Y."/>
            <person name="Oh S."/>
            <person name="Lee J.H."/>
            <person name="Choi E."/>
            <person name="Choi E."/>
            <person name="Lee S.E."/>
            <person name="Jeon J."/>
            <person name="Kim H."/>
            <person name="Choi G."/>
            <person name="Song H."/>
            <person name="Lee J."/>
            <person name="Lee S.-C."/>
            <person name="Kwon J.-K."/>
            <person name="Lee H.-Y."/>
            <person name="Koo N."/>
            <person name="Hong Y."/>
            <person name="Kim R.W."/>
            <person name="Kang W.-H."/>
            <person name="Huh J.H."/>
            <person name="Kang B.-C."/>
            <person name="Yang T.-J."/>
            <person name="Lee Y.-H."/>
            <person name="Bennetzen J.L."/>
            <person name="Choi D."/>
        </authorList>
    </citation>
    <scope>NUCLEOTIDE SEQUENCE [LARGE SCALE GENOMIC DNA]</scope>
    <source>
        <strain evidence="3">cv. PBC81</strain>
    </source>
</reference>
<dbReference type="EMBL" id="MLFT02000002">
    <property type="protein sequence ID" value="PHT54683.1"/>
    <property type="molecule type" value="Genomic_DNA"/>
</dbReference>
<dbReference type="Proteomes" id="UP000224567">
    <property type="component" value="Unassembled WGS sequence"/>
</dbReference>
<dbReference type="Pfam" id="PF07727">
    <property type="entry name" value="RVT_2"/>
    <property type="match status" value="1"/>
</dbReference>
<dbReference type="SUPFAM" id="SSF56672">
    <property type="entry name" value="DNA/RNA polymerases"/>
    <property type="match status" value="1"/>
</dbReference>
<organism evidence="2 3">
    <name type="scientific">Capsicum baccatum</name>
    <name type="common">Peruvian pepper</name>
    <dbReference type="NCBI Taxonomy" id="33114"/>
    <lineage>
        <taxon>Eukaryota</taxon>
        <taxon>Viridiplantae</taxon>
        <taxon>Streptophyta</taxon>
        <taxon>Embryophyta</taxon>
        <taxon>Tracheophyta</taxon>
        <taxon>Spermatophyta</taxon>
        <taxon>Magnoliopsida</taxon>
        <taxon>eudicotyledons</taxon>
        <taxon>Gunneridae</taxon>
        <taxon>Pentapetalae</taxon>
        <taxon>asterids</taxon>
        <taxon>lamiids</taxon>
        <taxon>Solanales</taxon>
        <taxon>Solanaceae</taxon>
        <taxon>Solanoideae</taxon>
        <taxon>Capsiceae</taxon>
        <taxon>Capsicum</taxon>
    </lineage>
</organism>
<dbReference type="STRING" id="33114.A0A2G2XB28"/>
<dbReference type="AlphaFoldDB" id="A0A2G2XB28"/>
<dbReference type="OrthoDB" id="411615at2759"/>
<evidence type="ECO:0000259" key="1">
    <source>
        <dbReference type="Pfam" id="PF07727"/>
    </source>
</evidence>
<feature type="domain" description="Reverse transcriptase Ty1/copia-type" evidence="1">
    <location>
        <begin position="11"/>
        <end position="148"/>
    </location>
</feature>
<name>A0A2G2XB28_CAPBA</name>
<protein>
    <recommendedName>
        <fullName evidence="1">Reverse transcriptase Ty1/copia-type domain-containing protein</fullName>
    </recommendedName>
</protein>
<dbReference type="InterPro" id="IPR013103">
    <property type="entry name" value="RVT_2"/>
</dbReference>
<comment type="caution">
    <text evidence="2">The sequence shown here is derived from an EMBL/GenBank/DDBJ whole genome shotgun (WGS) entry which is preliminary data.</text>
</comment>
<evidence type="ECO:0000313" key="2">
    <source>
        <dbReference type="EMBL" id="PHT54683.1"/>
    </source>
</evidence>
<sequence>MNLEIQALEDNKTWEVVELALEKSAIGSRWAYKIKYKENGDVERFKARLVANGYSQQEGLDYHETFSPVAKMVTVRCIIALAVSKGWYLYQMDMYNAFLQGDLDEEVYMQFPEGFQQKGHHKVCRLLNSLYGLKQDSRQWKIKLTSSLL</sequence>
<accession>A0A2G2XB28</accession>
<dbReference type="InterPro" id="IPR043502">
    <property type="entry name" value="DNA/RNA_pol_sf"/>
</dbReference>
<evidence type="ECO:0000313" key="3">
    <source>
        <dbReference type="Proteomes" id="UP000224567"/>
    </source>
</evidence>
<keyword evidence="3" id="KW-1185">Reference proteome</keyword>
<reference evidence="2 3" key="1">
    <citation type="journal article" date="2017" name="Genome Biol.">
        <title>New reference genome sequences of hot pepper reveal the massive evolution of plant disease-resistance genes by retroduplication.</title>
        <authorList>
            <person name="Kim S."/>
            <person name="Park J."/>
            <person name="Yeom S.I."/>
            <person name="Kim Y.M."/>
            <person name="Seo E."/>
            <person name="Kim K.T."/>
            <person name="Kim M.S."/>
            <person name="Lee J.M."/>
            <person name="Cheong K."/>
            <person name="Shin H.S."/>
            <person name="Kim S.B."/>
            <person name="Han K."/>
            <person name="Lee J."/>
            <person name="Park M."/>
            <person name="Lee H.A."/>
            <person name="Lee H.Y."/>
            <person name="Lee Y."/>
            <person name="Oh S."/>
            <person name="Lee J.H."/>
            <person name="Choi E."/>
            <person name="Choi E."/>
            <person name="Lee S.E."/>
            <person name="Jeon J."/>
            <person name="Kim H."/>
            <person name="Choi G."/>
            <person name="Song H."/>
            <person name="Lee J."/>
            <person name="Lee S.C."/>
            <person name="Kwon J.K."/>
            <person name="Lee H.Y."/>
            <person name="Koo N."/>
            <person name="Hong Y."/>
            <person name="Kim R.W."/>
            <person name="Kang W.H."/>
            <person name="Huh J.H."/>
            <person name="Kang B.C."/>
            <person name="Yang T.J."/>
            <person name="Lee Y.H."/>
            <person name="Bennetzen J.L."/>
            <person name="Choi D."/>
        </authorList>
    </citation>
    <scope>NUCLEOTIDE SEQUENCE [LARGE SCALE GENOMIC DNA]</scope>
    <source>
        <strain evidence="3">cv. PBC81</strain>
    </source>
</reference>